<sequence length="290" mass="33181">MSPPYETRRCVGFVAHRLERLRYCRTPFGNAVINDMSWPEGGLISDIDIGDFVIVTIRETEPHFHWRKNNPFRVVSFLKTAPPEGVDRVEKGDNVRLVCNVIYWGKNAHGLPTYRSTFASSIQDVYHRIENPEPEPVEYKVCIRLLALVNQPGKELIISALINTIRPKPSERGFLGATSPAELSEELEKVALSTSLPLDDSFDQPLEDSKPISLGVYPSEQQQKNNVEQSQWAIHFDNEDLLASRPIVKTKEEKGREILMQIWNNTKIRRVIHKSKPEISELINQHFPAF</sequence>
<name>A0AAF3FC44_9BILA</name>
<evidence type="ECO:0000313" key="2">
    <source>
        <dbReference type="WBParaSite" id="MBELARI_LOCUS4501"/>
    </source>
</evidence>
<evidence type="ECO:0000313" key="1">
    <source>
        <dbReference type="Proteomes" id="UP000887575"/>
    </source>
</evidence>
<dbReference type="WBParaSite" id="MBELARI_LOCUS4501">
    <property type="protein sequence ID" value="MBELARI_LOCUS4501"/>
    <property type="gene ID" value="MBELARI_LOCUS4501"/>
</dbReference>
<protein>
    <submittedName>
        <fullName evidence="2">Uncharacterized protein</fullName>
    </submittedName>
</protein>
<dbReference type="Proteomes" id="UP000887575">
    <property type="component" value="Unassembled WGS sequence"/>
</dbReference>
<keyword evidence="1" id="KW-1185">Reference proteome</keyword>
<dbReference type="AlphaFoldDB" id="A0AAF3FC44"/>
<reference evidence="2" key="1">
    <citation type="submission" date="2024-02" db="UniProtKB">
        <authorList>
            <consortium name="WormBaseParasite"/>
        </authorList>
    </citation>
    <scope>IDENTIFICATION</scope>
</reference>
<proteinExistence type="predicted"/>
<accession>A0AAF3FC44</accession>
<organism evidence="1 2">
    <name type="scientific">Mesorhabditis belari</name>
    <dbReference type="NCBI Taxonomy" id="2138241"/>
    <lineage>
        <taxon>Eukaryota</taxon>
        <taxon>Metazoa</taxon>
        <taxon>Ecdysozoa</taxon>
        <taxon>Nematoda</taxon>
        <taxon>Chromadorea</taxon>
        <taxon>Rhabditida</taxon>
        <taxon>Rhabditina</taxon>
        <taxon>Rhabditomorpha</taxon>
        <taxon>Rhabditoidea</taxon>
        <taxon>Rhabditidae</taxon>
        <taxon>Mesorhabditinae</taxon>
        <taxon>Mesorhabditis</taxon>
    </lineage>
</organism>